<reference evidence="2" key="2">
    <citation type="submission" date="2020-09" db="EMBL/GenBank/DDBJ databases">
        <authorList>
            <person name="Wu Z."/>
        </authorList>
    </citation>
    <scope>NUCLEOTIDE SEQUENCE</scope>
    <source>
        <strain evidence="2">SC17</strain>
    </source>
</reference>
<evidence type="ECO:0000256" key="1">
    <source>
        <dbReference type="SAM" id="Phobius"/>
    </source>
</evidence>
<dbReference type="AlphaFoldDB" id="A0A8J6Q6D1"/>
<dbReference type="EMBL" id="JACVXC010000002">
    <property type="protein sequence ID" value="MBD0835054.1"/>
    <property type="molecule type" value="Genomic_DNA"/>
</dbReference>
<keyword evidence="1" id="KW-1133">Transmembrane helix</keyword>
<keyword evidence="1" id="KW-0812">Transmembrane</keyword>
<evidence type="ECO:0000313" key="3">
    <source>
        <dbReference type="Proteomes" id="UP000602057"/>
    </source>
</evidence>
<keyword evidence="3" id="KW-1185">Reference proteome</keyword>
<dbReference type="Proteomes" id="UP000602057">
    <property type="component" value="Unassembled WGS sequence"/>
</dbReference>
<protein>
    <submittedName>
        <fullName evidence="2">Uncharacterized protein</fullName>
    </submittedName>
</protein>
<feature type="transmembrane region" description="Helical" evidence="1">
    <location>
        <begin position="6"/>
        <end position="25"/>
    </location>
</feature>
<evidence type="ECO:0000313" key="2">
    <source>
        <dbReference type="EMBL" id="MBD0835054.1"/>
    </source>
</evidence>
<proteinExistence type="predicted"/>
<comment type="caution">
    <text evidence="2">The sequence shown here is derived from an EMBL/GenBank/DDBJ whole genome shotgun (WGS) entry which is preliminary data.</text>
</comment>
<dbReference type="RefSeq" id="WP_188215549.1">
    <property type="nucleotide sequence ID" value="NZ_BAABGH010000010.1"/>
</dbReference>
<organism evidence="2 3">
    <name type="scientific">Aestuariibaculum suncheonense</name>
    <dbReference type="NCBI Taxonomy" id="1028745"/>
    <lineage>
        <taxon>Bacteria</taxon>
        <taxon>Pseudomonadati</taxon>
        <taxon>Bacteroidota</taxon>
        <taxon>Flavobacteriia</taxon>
        <taxon>Flavobacteriales</taxon>
        <taxon>Flavobacteriaceae</taxon>
    </lineage>
</organism>
<sequence>MKAKIVGLGLLFCLIGPLAITYLLLQFQKKQIRREVKQQMIAGIDKNDLVLLTFTQEEANKKLRWEHSKEFEFENNMYDVVIQESNGNTISFWCWLDHEETQLNKTLKTLFTLALHDHKQHRHQQENLLLFFKTLFLNKNICYNFFNNETITISTNYHNNLISWEFTPTIPPPEFG</sequence>
<name>A0A8J6Q6D1_9FLAO</name>
<gene>
    <name evidence="2" type="ORF">ICJ84_06380</name>
</gene>
<keyword evidence="1" id="KW-0472">Membrane</keyword>
<reference evidence="2" key="1">
    <citation type="journal article" date="2013" name="Int. J. Syst. Evol. Microbiol.">
        <title>Aestuariibaculum suncheonense gen. nov., sp. nov., a marine bacterium of the family Flavobacteriaceae isolated from a tidal flat and emended descriptions of the genera Gaetbulibacter and Tamlana.</title>
        <authorList>
            <person name="Jeong S.H."/>
            <person name="Park M.S."/>
            <person name="Jin H.M."/>
            <person name="Lee K."/>
            <person name="Park W."/>
            <person name="Jeon C.O."/>
        </authorList>
    </citation>
    <scope>NUCLEOTIDE SEQUENCE</scope>
    <source>
        <strain evidence="2">SC17</strain>
    </source>
</reference>
<accession>A0A8J6Q6D1</accession>